<protein>
    <submittedName>
        <fullName evidence="1">Uncharacterized protein</fullName>
    </submittedName>
</protein>
<proteinExistence type="predicted"/>
<sequence>MFGLRYNVKICSQYRLDPFLLTKNFRGKAKFLSKINDRNDANSQHYQLPLSTRKLDKFRTDTALLQWTH</sequence>
<evidence type="ECO:0000313" key="2">
    <source>
        <dbReference type="Proteomes" id="UP000215335"/>
    </source>
</evidence>
<reference evidence="1 2" key="1">
    <citation type="journal article" date="2017" name="Curr. Biol.">
        <title>The Evolution of Venom by Co-option of Single-Copy Genes.</title>
        <authorList>
            <person name="Martinson E.O."/>
            <person name="Mrinalini"/>
            <person name="Kelkar Y.D."/>
            <person name="Chang C.H."/>
            <person name="Werren J.H."/>
        </authorList>
    </citation>
    <scope>NUCLEOTIDE SEQUENCE [LARGE SCALE GENOMIC DNA]</scope>
    <source>
        <strain evidence="1 2">Alberta</strain>
        <tissue evidence="1">Whole body</tissue>
    </source>
</reference>
<dbReference type="Proteomes" id="UP000215335">
    <property type="component" value="Unassembled WGS sequence"/>
</dbReference>
<comment type="caution">
    <text evidence="1">The sequence shown here is derived from an EMBL/GenBank/DDBJ whole genome shotgun (WGS) entry which is preliminary data.</text>
</comment>
<dbReference type="EMBL" id="NNAY01001021">
    <property type="protein sequence ID" value="OXU25463.1"/>
    <property type="molecule type" value="Genomic_DNA"/>
</dbReference>
<gene>
    <name evidence="1" type="ORF">TSAR_016447</name>
</gene>
<name>A0A232F4S1_9HYME</name>
<keyword evidence="2" id="KW-1185">Reference proteome</keyword>
<dbReference type="AlphaFoldDB" id="A0A232F4S1"/>
<accession>A0A232F4S1</accession>
<evidence type="ECO:0000313" key="1">
    <source>
        <dbReference type="EMBL" id="OXU25463.1"/>
    </source>
</evidence>
<organism evidence="1 2">
    <name type="scientific">Trichomalopsis sarcophagae</name>
    <dbReference type="NCBI Taxonomy" id="543379"/>
    <lineage>
        <taxon>Eukaryota</taxon>
        <taxon>Metazoa</taxon>
        <taxon>Ecdysozoa</taxon>
        <taxon>Arthropoda</taxon>
        <taxon>Hexapoda</taxon>
        <taxon>Insecta</taxon>
        <taxon>Pterygota</taxon>
        <taxon>Neoptera</taxon>
        <taxon>Endopterygota</taxon>
        <taxon>Hymenoptera</taxon>
        <taxon>Apocrita</taxon>
        <taxon>Proctotrupomorpha</taxon>
        <taxon>Chalcidoidea</taxon>
        <taxon>Pteromalidae</taxon>
        <taxon>Pteromalinae</taxon>
        <taxon>Trichomalopsis</taxon>
    </lineage>
</organism>